<dbReference type="Proteomes" id="UP001278766">
    <property type="component" value="Unassembled WGS sequence"/>
</dbReference>
<dbReference type="GeneID" id="87843805"/>
<comment type="similarity">
    <text evidence="1">Belongs to the TSR2 family.</text>
</comment>
<evidence type="ECO:0000256" key="1">
    <source>
        <dbReference type="ARBA" id="ARBA00006524"/>
    </source>
</evidence>
<feature type="compositionally biased region" description="Acidic residues" evidence="3">
    <location>
        <begin position="170"/>
        <end position="195"/>
    </location>
</feature>
<organism evidence="4 5">
    <name type="scientific">Chaetomium fimeti</name>
    <dbReference type="NCBI Taxonomy" id="1854472"/>
    <lineage>
        <taxon>Eukaryota</taxon>
        <taxon>Fungi</taxon>
        <taxon>Dikarya</taxon>
        <taxon>Ascomycota</taxon>
        <taxon>Pezizomycotina</taxon>
        <taxon>Sordariomycetes</taxon>
        <taxon>Sordariomycetidae</taxon>
        <taxon>Sordariales</taxon>
        <taxon>Chaetomiaceae</taxon>
        <taxon>Chaetomium</taxon>
    </lineage>
</organism>
<dbReference type="InterPro" id="IPR019398">
    <property type="entry name" value="Pre-rRNA_process_TSR2"/>
</dbReference>
<name>A0AAE0HA92_9PEZI</name>
<feature type="region of interest" description="Disordered" evidence="3">
    <location>
        <begin position="160"/>
        <end position="225"/>
    </location>
</feature>
<dbReference type="Pfam" id="PF10273">
    <property type="entry name" value="WGG"/>
    <property type="match status" value="1"/>
</dbReference>
<feature type="region of interest" description="Disordered" evidence="3">
    <location>
        <begin position="69"/>
        <end position="101"/>
    </location>
</feature>
<evidence type="ECO:0000256" key="3">
    <source>
        <dbReference type="SAM" id="MobiDB-lite"/>
    </source>
</evidence>
<dbReference type="PANTHER" id="PTHR21250">
    <property type="entry name" value="PRE-RRNA-PROCESSING PROTEIN TSR2 HOMOLOG"/>
    <property type="match status" value="1"/>
</dbReference>
<dbReference type="AlphaFoldDB" id="A0AAE0HA92"/>
<reference evidence="4" key="2">
    <citation type="submission" date="2023-06" db="EMBL/GenBank/DDBJ databases">
        <authorList>
            <consortium name="Lawrence Berkeley National Laboratory"/>
            <person name="Haridas S."/>
            <person name="Hensen N."/>
            <person name="Bonometti L."/>
            <person name="Westerberg I."/>
            <person name="Brannstrom I.O."/>
            <person name="Guillou S."/>
            <person name="Cros-Aarteil S."/>
            <person name="Calhoun S."/>
            <person name="Kuo A."/>
            <person name="Mondo S."/>
            <person name="Pangilinan J."/>
            <person name="Riley R."/>
            <person name="Labutti K."/>
            <person name="Andreopoulos B."/>
            <person name="Lipzen A."/>
            <person name="Chen C."/>
            <person name="Yanf M."/>
            <person name="Daum C."/>
            <person name="Ng V."/>
            <person name="Clum A."/>
            <person name="Steindorff A."/>
            <person name="Ohm R."/>
            <person name="Martin F."/>
            <person name="Silar P."/>
            <person name="Natvig D."/>
            <person name="Lalanne C."/>
            <person name="Gautier V."/>
            <person name="Ament-Velasquez S.L."/>
            <person name="Kruys A."/>
            <person name="Hutchinson M.I."/>
            <person name="Powell A.J."/>
            <person name="Barry K."/>
            <person name="Miller A.N."/>
            <person name="Grigoriev I.V."/>
            <person name="Debuchy R."/>
            <person name="Gladieux P."/>
            <person name="Thoren M.H."/>
            <person name="Johannesson H."/>
        </authorList>
    </citation>
    <scope>NUCLEOTIDE SEQUENCE</scope>
    <source>
        <strain evidence="4">CBS 168.71</strain>
    </source>
</reference>
<protein>
    <submittedName>
        <fullName evidence="4">Pre-rRNA-processing protein TSR2-domain-containing protein</fullName>
    </submittedName>
</protein>
<comment type="caution">
    <text evidence="4">The sequence shown here is derived from an EMBL/GenBank/DDBJ whole genome shotgun (WGS) entry which is preliminary data.</text>
</comment>
<keyword evidence="5" id="KW-1185">Reference proteome</keyword>
<proteinExistence type="inferred from homology"/>
<evidence type="ECO:0000313" key="5">
    <source>
        <dbReference type="Proteomes" id="UP001278766"/>
    </source>
</evidence>
<dbReference type="RefSeq" id="XP_062656266.1">
    <property type="nucleotide sequence ID" value="XM_062806857.1"/>
</dbReference>
<keyword evidence="2" id="KW-0698">rRNA processing</keyword>
<gene>
    <name evidence="4" type="ORF">B0H64DRAFT_445664</name>
</gene>
<dbReference type="EMBL" id="JAUEPN010000007">
    <property type="protein sequence ID" value="KAK3292752.1"/>
    <property type="molecule type" value="Genomic_DNA"/>
</dbReference>
<accession>A0AAE0HA92</accession>
<feature type="compositionally biased region" description="Low complexity" evidence="3">
    <location>
        <begin position="69"/>
        <end position="93"/>
    </location>
</feature>
<dbReference type="GO" id="GO:0006364">
    <property type="term" value="P:rRNA processing"/>
    <property type="evidence" value="ECO:0007669"/>
    <property type="project" value="UniProtKB-KW"/>
</dbReference>
<reference evidence="4" key="1">
    <citation type="journal article" date="2023" name="Mol. Phylogenet. Evol.">
        <title>Genome-scale phylogeny and comparative genomics of the fungal order Sordariales.</title>
        <authorList>
            <person name="Hensen N."/>
            <person name="Bonometti L."/>
            <person name="Westerberg I."/>
            <person name="Brannstrom I.O."/>
            <person name="Guillou S."/>
            <person name="Cros-Aarteil S."/>
            <person name="Calhoun S."/>
            <person name="Haridas S."/>
            <person name="Kuo A."/>
            <person name="Mondo S."/>
            <person name="Pangilinan J."/>
            <person name="Riley R."/>
            <person name="LaButti K."/>
            <person name="Andreopoulos B."/>
            <person name="Lipzen A."/>
            <person name="Chen C."/>
            <person name="Yan M."/>
            <person name="Daum C."/>
            <person name="Ng V."/>
            <person name="Clum A."/>
            <person name="Steindorff A."/>
            <person name="Ohm R.A."/>
            <person name="Martin F."/>
            <person name="Silar P."/>
            <person name="Natvig D.O."/>
            <person name="Lalanne C."/>
            <person name="Gautier V."/>
            <person name="Ament-Velasquez S.L."/>
            <person name="Kruys A."/>
            <person name="Hutchinson M.I."/>
            <person name="Powell A.J."/>
            <person name="Barry K."/>
            <person name="Miller A.N."/>
            <person name="Grigoriev I.V."/>
            <person name="Debuchy R."/>
            <person name="Gladieux P."/>
            <person name="Hiltunen Thoren M."/>
            <person name="Johannesson H."/>
        </authorList>
    </citation>
    <scope>NUCLEOTIDE SEQUENCE</scope>
    <source>
        <strain evidence="4">CBS 168.71</strain>
    </source>
</reference>
<evidence type="ECO:0000313" key="4">
    <source>
        <dbReference type="EMBL" id="KAK3292752.1"/>
    </source>
</evidence>
<evidence type="ECO:0000256" key="2">
    <source>
        <dbReference type="ARBA" id="ARBA00022552"/>
    </source>
</evidence>
<sequence length="225" mass="24900">MASTSNPSPATCQATFEQGVAISLHLWEALALAVQNNWGGPDSADKRDWFAGAVVELFPDVSKLTPAQLQQKTTTAKQNQAAPSQQQSQSAQNGSVEEADQADVESVLLQVMVDEFEVNVDDDSAFELAEQVVRLRGDCLKGKFDEVEALRRRWEGKKGNKVVFKKAEDQDNETDWDTDSGDDDEEEEEGGDVEMSDAPAPPPRRERQEPEVDEDGFTKVTKKKR</sequence>